<reference evidence="1 2" key="1">
    <citation type="submission" date="2019-12" db="EMBL/GenBank/DDBJ databases">
        <authorList>
            <person name="Zhang Y.-J."/>
        </authorList>
    </citation>
    <scope>NUCLEOTIDE SEQUENCE [LARGE SCALE GENOMIC DNA]</scope>
    <source>
        <strain evidence="1 2">CY05</strain>
    </source>
</reference>
<evidence type="ECO:0000313" key="1">
    <source>
        <dbReference type="EMBL" id="MVO18098.1"/>
    </source>
</evidence>
<protein>
    <submittedName>
        <fullName evidence="1">Uncharacterized protein</fullName>
    </submittedName>
</protein>
<dbReference type="EMBL" id="WQLV01000016">
    <property type="protein sequence ID" value="MVO18098.1"/>
    <property type="molecule type" value="Genomic_DNA"/>
</dbReference>
<proteinExistence type="predicted"/>
<gene>
    <name evidence="1" type="ORF">GO984_19940</name>
</gene>
<keyword evidence="2" id="KW-1185">Reference proteome</keyword>
<comment type="caution">
    <text evidence="1">The sequence shown here is derived from an EMBL/GenBank/DDBJ whole genome shotgun (WGS) entry which is preliminary data.</text>
</comment>
<organism evidence="1 2">
    <name type="scientific">Parasedimentitalea huanghaiensis</name>
    <dbReference type="NCBI Taxonomy" id="2682100"/>
    <lineage>
        <taxon>Bacteria</taxon>
        <taxon>Pseudomonadati</taxon>
        <taxon>Pseudomonadota</taxon>
        <taxon>Alphaproteobacteria</taxon>
        <taxon>Rhodobacterales</taxon>
        <taxon>Paracoccaceae</taxon>
        <taxon>Parasedimentitalea</taxon>
    </lineage>
</organism>
<name>A0A6L6WLM1_9RHOB</name>
<evidence type="ECO:0000313" key="2">
    <source>
        <dbReference type="Proteomes" id="UP000478892"/>
    </source>
</evidence>
<sequence length="302" mass="33058">MATTLNNSNIEKIKKLILKEGYLTSFWREYRSNATKGCGVGKALDNLKKLGVPKNGDPSKGKLDQMPEIIQGFDDLSVAMLKARGKCGGGQKHTKEFCVAYGKHIEKLHAEAVKLAQGGAQKAMAKELLKDDPKKEKGLDPKVIQANTKAILEAAKKYTELAKWLVAVQQTSAKAAKLLESKMSAWASQRNNDGIDTQRLDAAMEAAIKKIAVDAKIKPSFQNMQKTQKELQNILKVVKKVKTEGIDPKVVRASSDAIKKGDKAFDLARKAIEGFLSDYKGALQVVAEGRDRKVSEAQVEGH</sequence>
<accession>A0A6L6WLM1</accession>
<dbReference type="AlphaFoldDB" id="A0A6L6WLM1"/>
<dbReference type="RefSeq" id="WP_157024331.1">
    <property type="nucleotide sequence ID" value="NZ_WQLV01000016.1"/>
</dbReference>
<dbReference type="Proteomes" id="UP000478892">
    <property type="component" value="Unassembled WGS sequence"/>
</dbReference>